<dbReference type="Proteomes" id="UP000275846">
    <property type="component" value="Unassembled WGS sequence"/>
</dbReference>
<dbReference type="EMBL" id="UYSU01042312">
    <property type="protein sequence ID" value="VDM03697.1"/>
    <property type="molecule type" value="Genomic_DNA"/>
</dbReference>
<evidence type="ECO:0000313" key="1">
    <source>
        <dbReference type="EMBL" id="VDM03697.1"/>
    </source>
</evidence>
<dbReference type="AlphaFoldDB" id="A0A183TLG3"/>
<dbReference type="WBParaSite" id="SSLN_0001796801-mRNA-1">
    <property type="protein sequence ID" value="SSLN_0001796801-mRNA-1"/>
    <property type="gene ID" value="SSLN_0001796801"/>
</dbReference>
<organism evidence="3">
    <name type="scientific">Schistocephalus solidus</name>
    <name type="common">Tapeworm</name>
    <dbReference type="NCBI Taxonomy" id="70667"/>
    <lineage>
        <taxon>Eukaryota</taxon>
        <taxon>Metazoa</taxon>
        <taxon>Spiralia</taxon>
        <taxon>Lophotrochozoa</taxon>
        <taxon>Platyhelminthes</taxon>
        <taxon>Cestoda</taxon>
        <taxon>Eucestoda</taxon>
        <taxon>Diphyllobothriidea</taxon>
        <taxon>Diphyllobothriidae</taxon>
        <taxon>Schistocephalus</taxon>
    </lineage>
</organism>
<accession>A0A183TLG3</accession>
<evidence type="ECO:0000313" key="2">
    <source>
        <dbReference type="Proteomes" id="UP000275846"/>
    </source>
</evidence>
<reference evidence="3" key="1">
    <citation type="submission" date="2016-06" db="UniProtKB">
        <authorList>
            <consortium name="WormBaseParasite"/>
        </authorList>
    </citation>
    <scope>IDENTIFICATION</scope>
</reference>
<proteinExistence type="predicted"/>
<evidence type="ECO:0000313" key="3">
    <source>
        <dbReference type="WBParaSite" id="SSLN_0001796801-mRNA-1"/>
    </source>
</evidence>
<reference evidence="1 2" key="2">
    <citation type="submission" date="2018-11" db="EMBL/GenBank/DDBJ databases">
        <authorList>
            <consortium name="Pathogen Informatics"/>
        </authorList>
    </citation>
    <scope>NUCLEOTIDE SEQUENCE [LARGE SCALE GENOMIC DNA]</scope>
    <source>
        <strain evidence="1 2">NST_G2</strain>
    </source>
</reference>
<keyword evidence="2" id="KW-1185">Reference proteome</keyword>
<sequence>MAVVKFFDHFPLDDDEGIVDIPSPEFWFVVCDNRGLYFLKYYLCDEAREWRSHWRPLLPARTFSEQSQLEEVGVGYTFFWSGRPKSEQRHAGVAFAIRNDIVGRLPCLPQVIDDRLMSLRLPL</sequence>
<gene>
    <name evidence="1" type="ORF">SSLN_LOCUS17311</name>
</gene>
<name>A0A183TLG3_SCHSO</name>
<protein>
    <submittedName>
        <fullName evidence="1 3">Uncharacterized protein</fullName>
    </submittedName>
</protein>